<sequence>MTSILCGRSPGGRVSHTRLCAFFSSIFIFAFFYRCFYLLFTQQGLVGIGISCRLEPQAVNIGRWFLLTVCRKFMGISQGPVVVDMENLLTSDFTGHGAVMAATYLQRSMALEVSLWYERFP</sequence>
<dbReference type="EMBL" id="CAADRM010000141">
    <property type="protein sequence ID" value="VFU17897.1"/>
    <property type="molecule type" value="Genomic_DNA"/>
</dbReference>
<dbReference type="AlphaFoldDB" id="A0A485M7D6"/>
<evidence type="ECO:0000313" key="2">
    <source>
        <dbReference type="EMBL" id="VFU17897.1"/>
    </source>
</evidence>
<organism evidence="2">
    <name type="scientific">anaerobic digester metagenome</name>
    <dbReference type="NCBI Taxonomy" id="1263854"/>
    <lineage>
        <taxon>unclassified sequences</taxon>
        <taxon>metagenomes</taxon>
        <taxon>ecological metagenomes</taxon>
    </lineage>
</organism>
<gene>
    <name evidence="2" type="ORF">SCFA_740019</name>
</gene>
<name>A0A485M7D6_9ZZZZ</name>
<keyword evidence="1" id="KW-0812">Transmembrane</keyword>
<evidence type="ECO:0000256" key="1">
    <source>
        <dbReference type="SAM" id="Phobius"/>
    </source>
</evidence>
<keyword evidence="1" id="KW-1133">Transmembrane helix</keyword>
<feature type="transmembrane region" description="Helical" evidence="1">
    <location>
        <begin position="20"/>
        <end position="40"/>
    </location>
</feature>
<accession>A0A485M7D6</accession>
<proteinExistence type="predicted"/>
<protein>
    <submittedName>
        <fullName evidence="2">Uncharacterized protein</fullName>
    </submittedName>
</protein>
<reference evidence="2" key="1">
    <citation type="submission" date="2019-03" db="EMBL/GenBank/DDBJ databases">
        <authorList>
            <person name="Hao L."/>
        </authorList>
    </citation>
    <scope>NUCLEOTIDE SEQUENCE</scope>
</reference>
<keyword evidence="1" id="KW-0472">Membrane</keyword>